<sequence>MVRDQNLILAYTPHPLIADKLIGELIVPSSVGPVPLFGYLCADTQDSCYGVVTVRSSDSKAELLESEEEARKQAPRAHQHRQQLLEEQATSVIGGWLKECEEARKGEPARADDGAADRWKQKKTKQLVLKKRKKGLAQASQSWKTGKTGRRSTEPASTRGVRAQRPVFGTTSASSSSPRKSCYVACCCRGTRTYARGSRYRASFHRQDGERRKIFAGRRRDPGCYRQWRLPCTEWWVTHSPHDPCCCDVATTPDHARLRHRQEASSPPLPGL</sequence>
<comment type="caution">
    <text evidence="2">The sequence shown here is derived from an EMBL/GenBank/DDBJ whole genome shotgun (WGS) entry which is preliminary data.</text>
</comment>
<reference evidence="2" key="1">
    <citation type="journal article" date="2020" name="Cell">
        <title>Large-Scale Comparative Analyses of Tick Genomes Elucidate Their Genetic Diversity and Vector Capacities.</title>
        <authorList>
            <consortium name="Tick Genome and Microbiome Consortium (TIGMIC)"/>
            <person name="Jia N."/>
            <person name="Wang J."/>
            <person name="Shi W."/>
            <person name="Du L."/>
            <person name="Sun Y."/>
            <person name="Zhan W."/>
            <person name="Jiang J.F."/>
            <person name="Wang Q."/>
            <person name="Zhang B."/>
            <person name="Ji P."/>
            <person name="Bell-Sakyi L."/>
            <person name="Cui X.M."/>
            <person name="Yuan T.T."/>
            <person name="Jiang B.G."/>
            <person name="Yang W.F."/>
            <person name="Lam T.T."/>
            <person name="Chang Q.C."/>
            <person name="Ding S.J."/>
            <person name="Wang X.J."/>
            <person name="Zhu J.G."/>
            <person name="Ruan X.D."/>
            <person name="Zhao L."/>
            <person name="Wei J.T."/>
            <person name="Ye R.Z."/>
            <person name="Que T.C."/>
            <person name="Du C.H."/>
            <person name="Zhou Y.H."/>
            <person name="Cheng J.X."/>
            <person name="Dai P.F."/>
            <person name="Guo W.B."/>
            <person name="Han X.H."/>
            <person name="Huang E.J."/>
            <person name="Li L.F."/>
            <person name="Wei W."/>
            <person name="Gao Y.C."/>
            <person name="Liu J.Z."/>
            <person name="Shao H.Z."/>
            <person name="Wang X."/>
            <person name="Wang C.C."/>
            <person name="Yang T.C."/>
            <person name="Huo Q.B."/>
            <person name="Li W."/>
            <person name="Chen H.Y."/>
            <person name="Chen S.E."/>
            <person name="Zhou L.G."/>
            <person name="Ni X.B."/>
            <person name="Tian J.H."/>
            <person name="Sheng Y."/>
            <person name="Liu T."/>
            <person name="Pan Y.S."/>
            <person name="Xia L.Y."/>
            <person name="Li J."/>
            <person name="Zhao F."/>
            <person name="Cao W.C."/>
        </authorList>
    </citation>
    <scope>NUCLEOTIDE SEQUENCE</scope>
    <source>
        <strain evidence="2">Rsan-2018</strain>
    </source>
</reference>
<name>A0A9D4Q5A4_RHISA</name>
<feature type="compositionally biased region" description="Basic and acidic residues" evidence="1">
    <location>
        <begin position="106"/>
        <end position="119"/>
    </location>
</feature>
<accession>A0A9D4Q5A4</accession>
<proteinExistence type="predicted"/>
<feature type="compositionally biased region" description="Basic residues" evidence="1">
    <location>
        <begin position="120"/>
        <end position="135"/>
    </location>
</feature>
<evidence type="ECO:0000256" key="1">
    <source>
        <dbReference type="SAM" id="MobiDB-lite"/>
    </source>
</evidence>
<evidence type="ECO:0000313" key="2">
    <source>
        <dbReference type="EMBL" id="KAH7968240.1"/>
    </source>
</evidence>
<gene>
    <name evidence="2" type="ORF">HPB52_007171</name>
</gene>
<feature type="region of interest" description="Disordered" evidence="1">
    <location>
        <begin position="65"/>
        <end position="84"/>
    </location>
</feature>
<dbReference type="Proteomes" id="UP000821837">
    <property type="component" value="Unassembled WGS sequence"/>
</dbReference>
<keyword evidence="3" id="KW-1185">Reference proteome</keyword>
<organism evidence="2 3">
    <name type="scientific">Rhipicephalus sanguineus</name>
    <name type="common">Brown dog tick</name>
    <name type="synonym">Ixodes sanguineus</name>
    <dbReference type="NCBI Taxonomy" id="34632"/>
    <lineage>
        <taxon>Eukaryota</taxon>
        <taxon>Metazoa</taxon>
        <taxon>Ecdysozoa</taxon>
        <taxon>Arthropoda</taxon>
        <taxon>Chelicerata</taxon>
        <taxon>Arachnida</taxon>
        <taxon>Acari</taxon>
        <taxon>Parasitiformes</taxon>
        <taxon>Ixodida</taxon>
        <taxon>Ixodoidea</taxon>
        <taxon>Ixodidae</taxon>
        <taxon>Rhipicephalinae</taxon>
        <taxon>Rhipicephalus</taxon>
        <taxon>Rhipicephalus</taxon>
    </lineage>
</organism>
<protein>
    <submittedName>
        <fullName evidence="2">Uncharacterized protein</fullName>
    </submittedName>
</protein>
<dbReference type="AlphaFoldDB" id="A0A9D4Q5A4"/>
<evidence type="ECO:0000313" key="3">
    <source>
        <dbReference type="Proteomes" id="UP000821837"/>
    </source>
</evidence>
<dbReference type="EMBL" id="JABSTV010001248">
    <property type="protein sequence ID" value="KAH7968240.1"/>
    <property type="molecule type" value="Genomic_DNA"/>
</dbReference>
<feature type="region of interest" description="Disordered" evidence="1">
    <location>
        <begin position="106"/>
        <end position="178"/>
    </location>
</feature>
<reference evidence="2" key="2">
    <citation type="submission" date="2021-09" db="EMBL/GenBank/DDBJ databases">
        <authorList>
            <person name="Jia N."/>
            <person name="Wang J."/>
            <person name="Shi W."/>
            <person name="Du L."/>
            <person name="Sun Y."/>
            <person name="Zhan W."/>
            <person name="Jiang J."/>
            <person name="Wang Q."/>
            <person name="Zhang B."/>
            <person name="Ji P."/>
            <person name="Sakyi L.B."/>
            <person name="Cui X."/>
            <person name="Yuan T."/>
            <person name="Jiang B."/>
            <person name="Yang W."/>
            <person name="Lam T.T.-Y."/>
            <person name="Chang Q."/>
            <person name="Ding S."/>
            <person name="Wang X."/>
            <person name="Zhu J."/>
            <person name="Ruan X."/>
            <person name="Zhao L."/>
            <person name="Wei J."/>
            <person name="Que T."/>
            <person name="Du C."/>
            <person name="Cheng J."/>
            <person name="Dai P."/>
            <person name="Han X."/>
            <person name="Huang E."/>
            <person name="Gao Y."/>
            <person name="Liu J."/>
            <person name="Shao H."/>
            <person name="Ye R."/>
            <person name="Li L."/>
            <person name="Wei W."/>
            <person name="Wang X."/>
            <person name="Wang C."/>
            <person name="Huo Q."/>
            <person name="Li W."/>
            <person name="Guo W."/>
            <person name="Chen H."/>
            <person name="Chen S."/>
            <person name="Zhou L."/>
            <person name="Zhou L."/>
            <person name="Ni X."/>
            <person name="Tian J."/>
            <person name="Zhou Y."/>
            <person name="Sheng Y."/>
            <person name="Liu T."/>
            <person name="Pan Y."/>
            <person name="Xia L."/>
            <person name="Li J."/>
            <person name="Zhao F."/>
            <person name="Cao W."/>
        </authorList>
    </citation>
    <scope>NUCLEOTIDE SEQUENCE</scope>
    <source>
        <strain evidence="2">Rsan-2018</strain>
        <tissue evidence="2">Larvae</tissue>
    </source>
</reference>